<dbReference type="EMBL" id="NJAI01000008">
    <property type="protein sequence ID" value="PHM52678.1"/>
    <property type="molecule type" value="Genomic_DNA"/>
</dbReference>
<evidence type="ECO:0000313" key="4">
    <source>
        <dbReference type="Proteomes" id="UP000094600"/>
    </source>
</evidence>
<evidence type="ECO:0000313" key="1">
    <source>
        <dbReference type="EMBL" id="AOM42673.1"/>
    </source>
</evidence>
<dbReference type="EMBL" id="NJAI01000010">
    <property type="protein sequence ID" value="PHM52158.1"/>
    <property type="molecule type" value="Genomic_DNA"/>
</dbReference>
<protein>
    <submittedName>
        <fullName evidence="2">Phage tail protein</fullName>
    </submittedName>
</protein>
<accession>A0A2G0PYW9</accession>
<dbReference type="AlphaFoldDB" id="A0A2G0PYW9"/>
<proteinExistence type="predicted"/>
<keyword evidence="4" id="KW-1185">Reference proteome</keyword>
<dbReference type="InterPro" id="IPR024410">
    <property type="entry name" value="Phage_TAC_12"/>
</dbReference>
<evidence type="ECO:0000313" key="5">
    <source>
        <dbReference type="Proteomes" id="UP000225433"/>
    </source>
</evidence>
<name>A0A2G0PYW9_XENHO</name>
<dbReference type="Proteomes" id="UP000094600">
    <property type="component" value="Chromosome"/>
</dbReference>
<organism evidence="2 5">
    <name type="scientific">Xenorhabdus hominickii</name>
    <dbReference type="NCBI Taxonomy" id="351679"/>
    <lineage>
        <taxon>Bacteria</taxon>
        <taxon>Pseudomonadati</taxon>
        <taxon>Pseudomonadota</taxon>
        <taxon>Gammaproteobacteria</taxon>
        <taxon>Enterobacterales</taxon>
        <taxon>Morganellaceae</taxon>
        <taxon>Xenorhabdus</taxon>
    </lineage>
</organism>
<dbReference type="EMBL" id="CP016176">
    <property type="protein sequence ID" value="AOM42673.1"/>
    <property type="molecule type" value="Genomic_DNA"/>
</dbReference>
<sequence>MKALKAALLTPRPQIKAVELFGTQINLRRMTALELLELEEKAEKLSEAGDGRGASRLNIQMVLDCLVDDKGKPIPADDLPTAEELMIVHDNAILIEAIQTVKRHSIGTLEEAEKN</sequence>
<dbReference type="Proteomes" id="UP000225433">
    <property type="component" value="Unassembled WGS sequence"/>
</dbReference>
<dbReference type="KEGG" id="xho:A9255_20285"/>
<dbReference type="OrthoDB" id="6493711at2"/>
<gene>
    <name evidence="1" type="ORF">A9255_20285</name>
    <name evidence="3" type="ORF">Xhom_04347</name>
    <name evidence="2" type="ORF">Xhom_04536</name>
</gene>
<dbReference type="Pfam" id="PF16462">
    <property type="entry name" value="Phage_TAC_14"/>
    <property type="match status" value="1"/>
</dbReference>
<reference evidence="2 5" key="2">
    <citation type="journal article" date="2017" name="Nat. Microbiol.">
        <title>Natural product diversity associated with the nematode symbionts Photorhabdus and Xenorhabdus.</title>
        <authorList>
            <person name="Tobias N.J."/>
            <person name="Wolff H."/>
            <person name="Djahanschiri B."/>
            <person name="Grundmann F."/>
            <person name="Kronenwerth M."/>
            <person name="Shi Y.M."/>
            <person name="Simonyi S."/>
            <person name="Grun P."/>
            <person name="Shapiro-Ilan D."/>
            <person name="Pidot S.J."/>
            <person name="Stinear T.P."/>
            <person name="Ebersberger I."/>
            <person name="Bode H.B."/>
        </authorList>
    </citation>
    <scope>NUCLEOTIDE SEQUENCE [LARGE SCALE GENOMIC DNA]</scope>
    <source>
        <strain evidence="2 5">DSM 17903</strain>
    </source>
</reference>
<dbReference type="STRING" id="351679.A9255_20285"/>
<evidence type="ECO:0000313" key="3">
    <source>
        <dbReference type="EMBL" id="PHM52678.1"/>
    </source>
</evidence>
<evidence type="ECO:0000313" key="2">
    <source>
        <dbReference type="EMBL" id="PHM52158.1"/>
    </source>
</evidence>
<reference evidence="1 4" key="1">
    <citation type="submission" date="2016-06" db="EMBL/GenBank/DDBJ databases">
        <title>Bacterial characters and pathogenicity of Xenorhabdus hominickii from an entomopathogenic nematode, Steinernema monticolum.</title>
        <authorList>
            <person name="Park Y."/>
            <person name="Kim Y."/>
        </authorList>
    </citation>
    <scope>NUCLEOTIDE SEQUENCE [LARGE SCALE GENOMIC DNA]</scope>
    <source>
        <strain evidence="1 4">ANU1</strain>
    </source>
</reference>
<dbReference type="RefSeq" id="WP_069318288.1">
    <property type="nucleotide sequence ID" value="NZ_CAWNQJ010000002.1"/>
</dbReference>